<dbReference type="EMBL" id="JACOFX010000004">
    <property type="protein sequence ID" value="MBC3907990.1"/>
    <property type="molecule type" value="Genomic_DNA"/>
</dbReference>
<sequence>MVGTICVIAIVVLTLVLSTVPESHSPALHGTATLTHVEMNASHILISGQFLGFLCQQMARSKFFAIQELPCNAPDWLPVP</sequence>
<keyword evidence="2" id="KW-1185">Reference proteome</keyword>
<protein>
    <recommendedName>
        <fullName evidence="3">Secreted protein</fullName>
    </recommendedName>
</protein>
<evidence type="ECO:0000313" key="1">
    <source>
        <dbReference type="EMBL" id="MBC3907990.1"/>
    </source>
</evidence>
<proteinExistence type="predicted"/>
<organism evidence="1 2">
    <name type="scientific">Undibacterium umbellatum</name>
    <dbReference type="NCBI Taxonomy" id="2762300"/>
    <lineage>
        <taxon>Bacteria</taxon>
        <taxon>Pseudomonadati</taxon>
        <taxon>Pseudomonadota</taxon>
        <taxon>Betaproteobacteria</taxon>
        <taxon>Burkholderiales</taxon>
        <taxon>Oxalobacteraceae</taxon>
        <taxon>Undibacterium</taxon>
    </lineage>
</organism>
<evidence type="ECO:0000313" key="2">
    <source>
        <dbReference type="Proteomes" id="UP000646911"/>
    </source>
</evidence>
<evidence type="ECO:0008006" key="3">
    <source>
        <dbReference type="Google" id="ProtNLM"/>
    </source>
</evidence>
<comment type="caution">
    <text evidence="1">The sequence shown here is derived from an EMBL/GenBank/DDBJ whole genome shotgun (WGS) entry which is preliminary data.</text>
</comment>
<dbReference type="Proteomes" id="UP000646911">
    <property type="component" value="Unassembled WGS sequence"/>
</dbReference>
<gene>
    <name evidence="1" type="ORF">H8L47_10460</name>
</gene>
<accession>A0ABR6Z9I1</accession>
<dbReference type="RefSeq" id="WP_186953544.1">
    <property type="nucleotide sequence ID" value="NZ_JACOFX010000004.1"/>
</dbReference>
<name>A0ABR6Z9I1_9BURK</name>
<reference evidence="1 2" key="1">
    <citation type="submission" date="2020-08" db="EMBL/GenBank/DDBJ databases">
        <title>Novel species isolated from subtropical streams in China.</title>
        <authorList>
            <person name="Lu H."/>
        </authorList>
    </citation>
    <scope>NUCLEOTIDE SEQUENCE [LARGE SCALE GENOMIC DNA]</scope>
    <source>
        <strain evidence="1 2">NL8W</strain>
    </source>
</reference>